<protein>
    <submittedName>
        <fullName evidence="2">Uncharacterized protein</fullName>
    </submittedName>
</protein>
<name>A0A5J4YS85_PORPP</name>
<proteinExistence type="predicted"/>
<dbReference type="Proteomes" id="UP000324585">
    <property type="component" value="Unassembled WGS sequence"/>
</dbReference>
<dbReference type="AlphaFoldDB" id="A0A5J4YS85"/>
<evidence type="ECO:0000313" key="2">
    <source>
        <dbReference type="EMBL" id="KAA8493554.1"/>
    </source>
</evidence>
<keyword evidence="3" id="KW-1185">Reference proteome</keyword>
<evidence type="ECO:0000313" key="3">
    <source>
        <dbReference type="Proteomes" id="UP000324585"/>
    </source>
</evidence>
<accession>A0A5J4YS85</accession>
<comment type="caution">
    <text evidence="2">The sequence shown here is derived from an EMBL/GenBank/DDBJ whole genome shotgun (WGS) entry which is preliminary data.</text>
</comment>
<reference evidence="3" key="1">
    <citation type="journal article" date="2019" name="Nat. Commun.">
        <title>Expansion of phycobilisome linker gene families in mesophilic red algae.</title>
        <authorList>
            <person name="Lee J."/>
            <person name="Kim D."/>
            <person name="Bhattacharya D."/>
            <person name="Yoon H.S."/>
        </authorList>
    </citation>
    <scope>NUCLEOTIDE SEQUENCE [LARGE SCALE GENOMIC DNA]</scope>
    <source>
        <strain evidence="3">CCMP 1328</strain>
    </source>
</reference>
<feature type="region of interest" description="Disordered" evidence="1">
    <location>
        <begin position="105"/>
        <end position="129"/>
    </location>
</feature>
<dbReference type="EMBL" id="VRMN01000006">
    <property type="protein sequence ID" value="KAA8493554.1"/>
    <property type="molecule type" value="Genomic_DNA"/>
</dbReference>
<evidence type="ECO:0000256" key="1">
    <source>
        <dbReference type="SAM" id="MobiDB-lite"/>
    </source>
</evidence>
<feature type="compositionally biased region" description="Gly residues" evidence="1">
    <location>
        <begin position="118"/>
        <end position="129"/>
    </location>
</feature>
<organism evidence="2 3">
    <name type="scientific">Porphyridium purpureum</name>
    <name type="common">Red alga</name>
    <name type="synonym">Porphyridium cruentum</name>
    <dbReference type="NCBI Taxonomy" id="35688"/>
    <lineage>
        <taxon>Eukaryota</taxon>
        <taxon>Rhodophyta</taxon>
        <taxon>Bangiophyceae</taxon>
        <taxon>Porphyridiales</taxon>
        <taxon>Porphyridiaceae</taxon>
        <taxon>Porphyridium</taxon>
    </lineage>
</organism>
<gene>
    <name evidence="2" type="ORF">FVE85_4691</name>
</gene>
<sequence length="129" mass="12230">MYLKNGQVVEGSAPASAPAASGAQGALGAPTGGAWFSGVGTWSSSLPGVLGNVVDGVYAYFASLVMPGWEAQYSTGYAATGRSSYAGGSAAGGSGGAGGRAPGPRIYGMGSVRSSQGAAGGGCARGRCG</sequence>